<keyword evidence="4" id="KW-0645">Protease</keyword>
<evidence type="ECO:0000256" key="11">
    <source>
        <dbReference type="ARBA" id="ARBA00023136"/>
    </source>
</evidence>
<evidence type="ECO:0000313" key="13">
    <source>
        <dbReference type="EMBL" id="MBD8003384.1"/>
    </source>
</evidence>
<evidence type="ECO:0000313" key="14">
    <source>
        <dbReference type="Proteomes" id="UP000616346"/>
    </source>
</evidence>
<evidence type="ECO:0000256" key="10">
    <source>
        <dbReference type="ARBA" id="ARBA00023049"/>
    </source>
</evidence>
<keyword evidence="5" id="KW-0812">Transmembrane</keyword>
<keyword evidence="12" id="KW-0325">Glycoprotein</keyword>
<dbReference type="InterPro" id="IPR002816">
    <property type="entry name" value="TraB/PrgY/GumN_fam"/>
</dbReference>
<dbReference type="Proteomes" id="UP000616346">
    <property type="component" value="Unassembled WGS sequence"/>
</dbReference>
<proteinExistence type="predicted"/>
<keyword evidence="14" id="KW-1185">Reference proteome</keyword>
<keyword evidence="11" id="KW-0472">Membrane</keyword>
<evidence type="ECO:0000256" key="3">
    <source>
        <dbReference type="ARBA" id="ARBA00004479"/>
    </source>
</evidence>
<gene>
    <name evidence="13" type="ORF">H9626_14455</name>
</gene>
<comment type="subcellular location">
    <subcellularLocation>
        <location evidence="3">Membrane</location>
        <topology evidence="3">Single-pass type I membrane protein</topology>
    </subcellularLocation>
</comment>
<name>A0ABR8VF23_9BACT</name>
<protein>
    <submittedName>
        <fullName evidence="13">TraB/GumN family protein</fullName>
    </submittedName>
</protein>
<dbReference type="InterPro" id="IPR040230">
    <property type="entry name" value="TIKI1/2-like"/>
</dbReference>
<dbReference type="RefSeq" id="WP_191710929.1">
    <property type="nucleotide sequence ID" value="NZ_JACSPQ010000055.1"/>
</dbReference>
<keyword evidence="6" id="KW-0479">Metal-binding</keyword>
<accession>A0ABR8VF23</accession>
<evidence type="ECO:0000256" key="12">
    <source>
        <dbReference type="ARBA" id="ARBA00023180"/>
    </source>
</evidence>
<evidence type="ECO:0000256" key="4">
    <source>
        <dbReference type="ARBA" id="ARBA00022670"/>
    </source>
</evidence>
<evidence type="ECO:0000256" key="5">
    <source>
        <dbReference type="ARBA" id="ARBA00022692"/>
    </source>
</evidence>
<keyword evidence="7" id="KW-0732">Signal</keyword>
<reference evidence="13 14" key="1">
    <citation type="submission" date="2020-08" db="EMBL/GenBank/DDBJ databases">
        <title>A Genomic Blueprint of the Chicken Gut Microbiome.</title>
        <authorList>
            <person name="Gilroy R."/>
            <person name="Ravi A."/>
            <person name="Getino M."/>
            <person name="Pursley I."/>
            <person name="Horton D.L."/>
            <person name="Alikhan N.-F."/>
            <person name="Baker D."/>
            <person name="Gharbi K."/>
            <person name="Hall N."/>
            <person name="Watson M."/>
            <person name="Adriaenssens E.M."/>
            <person name="Foster-Nyarko E."/>
            <person name="Jarju S."/>
            <person name="Secka A."/>
            <person name="Antonio M."/>
            <person name="Oren A."/>
            <person name="Chaudhuri R."/>
            <person name="La Ragione R.M."/>
            <person name="Hildebrand F."/>
            <person name="Pallen M.J."/>
        </authorList>
    </citation>
    <scope>NUCLEOTIDE SEQUENCE [LARGE SCALE GENOMIC DNA]</scope>
    <source>
        <strain evidence="13 14">Sa1YUN3</strain>
    </source>
</reference>
<evidence type="ECO:0000256" key="9">
    <source>
        <dbReference type="ARBA" id="ARBA00022989"/>
    </source>
</evidence>
<evidence type="ECO:0000256" key="8">
    <source>
        <dbReference type="ARBA" id="ARBA00022801"/>
    </source>
</evidence>
<dbReference type="PANTHER" id="PTHR31120:SF6">
    <property type="entry name" value="METALLOPROTEASE TIKI HOMOLOG"/>
    <property type="match status" value="1"/>
</dbReference>
<comment type="cofactor">
    <cofactor evidence="1">
        <name>Mn(2+)</name>
        <dbReference type="ChEBI" id="CHEBI:29035"/>
    </cofactor>
</comment>
<evidence type="ECO:0000256" key="6">
    <source>
        <dbReference type="ARBA" id="ARBA00022723"/>
    </source>
</evidence>
<evidence type="ECO:0000256" key="7">
    <source>
        <dbReference type="ARBA" id="ARBA00022729"/>
    </source>
</evidence>
<sequence length="294" mass="32786">MKKILVLVVLLCITYGANAQLLWKVSGKDLAKPSYVFGTHHLAPLSITDSIPGFKQAMNETEQVYGEIVMEEMQSPINMQKMQQAIMLPGDTTLHTLFNSAQYDSVAVKIKQLMGVELQMFDKIKPAFLTAQISALIAMKTVEGFNPQQQLDGWIQSEAQKQGKAVAGLETMDFQMGVLFGTQTLQRQADQLLCTVMNLNKAEQQTRRMSAAYMKQDLKQLMEIVEEKQGNSCDALPEEEEALIYRRNANWAEVMPAIMKEKATFFAVGSGHLAGERGILNLLSKQGYTIEAVK</sequence>
<keyword evidence="8" id="KW-0378">Hydrolase</keyword>
<dbReference type="PANTHER" id="PTHR31120">
    <property type="entry name" value="METALLOPROTEASE TIKI"/>
    <property type="match status" value="1"/>
</dbReference>
<keyword evidence="10" id="KW-0482">Metalloprotease</keyword>
<dbReference type="CDD" id="cd14789">
    <property type="entry name" value="Tiki"/>
    <property type="match status" value="1"/>
</dbReference>
<dbReference type="Pfam" id="PF01963">
    <property type="entry name" value="TraB_PrgY_gumN"/>
    <property type="match status" value="1"/>
</dbReference>
<keyword evidence="9" id="KW-1133">Transmembrane helix</keyword>
<evidence type="ECO:0000256" key="1">
    <source>
        <dbReference type="ARBA" id="ARBA00001936"/>
    </source>
</evidence>
<organism evidence="13 14">
    <name type="scientific">Phocaeicola faecium</name>
    <dbReference type="NCBI Taxonomy" id="2762213"/>
    <lineage>
        <taxon>Bacteria</taxon>
        <taxon>Pseudomonadati</taxon>
        <taxon>Bacteroidota</taxon>
        <taxon>Bacteroidia</taxon>
        <taxon>Bacteroidales</taxon>
        <taxon>Bacteroidaceae</taxon>
        <taxon>Phocaeicola</taxon>
    </lineage>
</organism>
<comment type="cofactor">
    <cofactor evidence="2">
        <name>Co(2+)</name>
        <dbReference type="ChEBI" id="CHEBI:48828"/>
    </cofactor>
</comment>
<evidence type="ECO:0000256" key="2">
    <source>
        <dbReference type="ARBA" id="ARBA00001941"/>
    </source>
</evidence>
<comment type="caution">
    <text evidence="13">The sequence shown here is derived from an EMBL/GenBank/DDBJ whole genome shotgun (WGS) entry which is preliminary data.</text>
</comment>
<dbReference type="EMBL" id="JACSPQ010000055">
    <property type="protein sequence ID" value="MBD8003384.1"/>
    <property type="molecule type" value="Genomic_DNA"/>
</dbReference>